<feature type="transmembrane region" description="Helical" evidence="8">
    <location>
        <begin position="209"/>
        <end position="228"/>
    </location>
</feature>
<feature type="transmembrane region" description="Helical" evidence="8">
    <location>
        <begin position="57"/>
        <end position="86"/>
    </location>
</feature>
<feature type="transmembrane region" description="Helical" evidence="8">
    <location>
        <begin position="267"/>
        <end position="287"/>
    </location>
</feature>
<organism evidence="9 10">
    <name type="scientific">Candidatus Dojkabacteria bacterium</name>
    <dbReference type="NCBI Taxonomy" id="2099670"/>
    <lineage>
        <taxon>Bacteria</taxon>
        <taxon>Candidatus Dojkabacteria</taxon>
    </lineage>
</organism>
<dbReference type="PANTHER" id="PTHR47019:SF1">
    <property type="entry name" value="LIPID II FLIPPASE MURJ"/>
    <property type="match status" value="1"/>
</dbReference>
<accession>A0A955L557</accession>
<keyword evidence="7 8" id="KW-0472">Membrane</keyword>
<proteinExistence type="predicted"/>
<evidence type="ECO:0000256" key="1">
    <source>
        <dbReference type="ARBA" id="ARBA00004651"/>
    </source>
</evidence>
<keyword evidence="2" id="KW-1003">Cell membrane</keyword>
<keyword evidence="6 8" id="KW-1133">Transmembrane helix</keyword>
<feature type="transmembrane region" description="Helical" evidence="8">
    <location>
        <begin position="374"/>
        <end position="393"/>
    </location>
</feature>
<keyword evidence="4" id="KW-0133">Cell shape</keyword>
<feature type="transmembrane region" description="Helical" evidence="8">
    <location>
        <begin position="20"/>
        <end position="45"/>
    </location>
</feature>
<name>A0A955L557_9BACT</name>
<dbReference type="InterPro" id="IPR051050">
    <property type="entry name" value="Lipid_II_flippase_MurJ/MviN"/>
</dbReference>
<feature type="transmembrane region" description="Helical" evidence="8">
    <location>
        <begin position="499"/>
        <end position="516"/>
    </location>
</feature>
<evidence type="ECO:0000256" key="5">
    <source>
        <dbReference type="ARBA" id="ARBA00022984"/>
    </source>
</evidence>
<evidence type="ECO:0008006" key="11">
    <source>
        <dbReference type="Google" id="ProtNLM"/>
    </source>
</evidence>
<dbReference type="InterPro" id="IPR004268">
    <property type="entry name" value="MurJ"/>
</dbReference>
<feature type="transmembrane region" description="Helical" evidence="8">
    <location>
        <begin position="151"/>
        <end position="174"/>
    </location>
</feature>
<evidence type="ECO:0000313" key="10">
    <source>
        <dbReference type="Proteomes" id="UP000783287"/>
    </source>
</evidence>
<dbReference type="PANTHER" id="PTHR47019">
    <property type="entry name" value="LIPID II FLIPPASE MURJ"/>
    <property type="match status" value="1"/>
</dbReference>
<reference evidence="9" key="1">
    <citation type="submission" date="2020-04" db="EMBL/GenBank/DDBJ databases">
        <authorList>
            <person name="Zhang T."/>
        </authorList>
    </citation>
    <scope>NUCLEOTIDE SEQUENCE</scope>
    <source>
        <strain evidence="9">HKST-UBA14</strain>
    </source>
</reference>
<evidence type="ECO:0000256" key="2">
    <source>
        <dbReference type="ARBA" id="ARBA00022475"/>
    </source>
</evidence>
<keyword evidence="3 8" id="KW-0812">Transmembrane</keyword>
<evidence type="ECO:0000256" key="6">
    <source>
        <dbReference type="ARBA" id="ARBA00022989"/>
    </source>
</evidence>
<dbReference type="AlphaFoldDB" id="A0A955L557"/>
<dbReference type="GO" id="GO:0034204">
    <property type="term" value="P:lipid translocation"/>
    <property type="evidence" value="ECO:0007669"/>
    <property type="project" value="TreeGrafter"/>
</dbReference>
<dbReference type="GO" id="GO:0015648">
    <property type="term" value="F:lipid-linked peptidoglycan transporter activity"/>
    <property type="evidence" value="ECO:0007669"/>
    <property type="project" value="TreeGrafter"/>
</dbReference>
<evidence type="ECO:0000313" key="9">
    <source>
        <dbReference type="EMBL" id="MCA9383109.1"/>
    </source>
</evidence>
<feature type="transmembrane region" description="Helical" evidence="8">
    <location>
        <begin position="293"/>
        <end position="311"/>
    </location>
</feature>
<gene>
    <name evidence="9" type="ORF">KC909_01970</name>
</gene>
<feature type="transmembrane region" description="Helical" evidence="8">
    <location>
        <begin position="107"/>
        <end position="131"/>
    </location>
</feature>
<dbReference type="PRINTS" id="PR01806">
    <property type="entry name" value="VIRFACTRMVIN"/>
</dbReference>
<protein>
    <recommendedName>
        <fullName evidence="11">Lipid II flippase MurJ</fullName>
    </recommendedName>
</protein>
<reference evidence="9" key="2">
    <citation type="journal article" date="2021" name="Microbiome">
        <title>Successional dynamics and alternative stable states in a saline activated sludge microbial community over 9 years.</title>
        <authorList>
            <person name="Wang Y."/>
            <person name="Ye J."/>
            <person name="Ju F."/>
            <person name="Liu L."/>
            <person name="Boyd J.A."/>
            <person name="Deng Y."/>
            <person name="Parks D.H."/>
            <person name="Jiang X."/>
            <person name="Yin X."/>
            <person name="Woodcroft B.J."/>
            <person name="Tyson G.W."/>
            <person name="Hugenholtz P."/>
            <person name="Polz M.F."/>
            <person name="Zhang T."/>
        </authorList>
    </citation>
    <scope>NUCLEOTIDE SEQUENCE</scope>
    <source>
        <strain evidence="9">HKST-UBA14</strain>
    </source>
</reference>
<feature type="transmembrane region" description="Helical" evidence="8">
    <location>
        <begin position="528"/>
        <end position="545"/>
    </location>
</feature>
<comment type="subcellular location">
    <subcellularLocation>
        <location evidence="1">Cell membrane</location>
        <topology evidence="1">Multi-pass membrane protein</topology>
    </subcellularLocation>
</comment>
<dbReference type="GO" id="GO:0005886">
    <property type="term" value="C:plasma membrane"/>
    <property type="evidence" value="ECO:0007669"/>
    <property type="project" value="UniProtKB-SubCell"/>
</dbReference>
<dbReference type="EMBL" id="JAGQLK010000028">
    <property type="protein sequence ID" value="MCA9383109.1"/>
    <property type="molecule type" value="Genomic_DNA"/>
</dbReference>
<keyword evidence="5" id="KW-0573">Peptidoglycan synthesis</keyword>
<feature type="transmembrane region" description="Helical" evidence="8">
    <location>
        <begin position="332"/>
        <end position="354"/>
    </location>
</feature>
<dbReference type="Pfam" id="PF03023">
    <property type="entry name" value="MurJ"/>
    <property type="match status" value="1"/>
</dbReference>
<evidence type="ECO:0000256" key="8">
    <source>
        <dbReference type="SAM" id="Phobius"/>
    </source>
</evidence>
<sequence length="572" mass="63960">MVKRTFASIKNLLLKEQNEIISAAAMLMVLSLFTKTTGMVFLSLFAREFGATAETDIFYMASVIPETITNIILMGAISGSIIPIFISLKEDKGEKDFIESFSSTFNLSMLFFIFLSLVAGIFAKQLIPIAVDMTQRQEPLTAEQVDQIVSIMRVLLFPQVILAVSAFISTTLNIYHRFIIPQLAPLFYNIGRIIGVVVLVPLLDGSIWGLIWGIILGAVLHLVVQLPLMNHLRIKFMYGYIDLKDKYFKQVLQLGFPRVLSLSAEQAAVITDSLIAFGLTIGALSTYQLGVRLISFPLGLLGTSYAIAAFPSLSKLYAKGAKEEFSQLVVKIINQVLFLAIPLAVIMLVLRVPIVRLVYGLLDGNFDWNDTLQVAWVVMFFSIGLAFETLRSAMFRVYYSIHNSWVPMVSSIFVVVLGVVTGILFTNYLSHFDSFSLRELSWNLSYFTSKGEGSAGVGGLALSSSLVFTLEFFFLLFGLVQLKAITDVRDLVFRISKKLLAGFTMLVVSYAMAKLWEQILNTEMTLQLIILTISTVISTFMFYIWTSFVMNVEEVEVFVGFIARSLKKVFRK</sequence>
<dbReference type="GO" id="GO:0008360">
    <property type="term" value="P:regulation of cell shape"/>
    <property type="evidence" value="ECO:0007669"/>
    <property type="project" value="UniProtKB-KW"/>
</dbReference>
<evidence type="ECO:0000256" key="7">
    <source>
        <dbReference type="ARBA" id="ARBA00023136"/>
    </source>
</evidence>
<comment type="caution">
    <text evidence="9">The sequence shown here is derived from an EMBL/GenBank/DDBJ whole genome shotgun (WGS) entry which is preliminary data.</text>
</comment>
<feature type="transmembrane region" description="Helical" evidence="8">
    <location>
        <begin position="405"/>
        <end position="429"/>
    </location>
</feature>
<feature type="transmembrane region" description="Helical" evidence="8">
    <location>
        <begin position="186"/>
        <end position="203"/>
    </location>
</feature>
<evidence type="ECO:0000256" key="3">
    <source>
        <dbReference type="ARBA" id="ARBA00022692"/>
    </source>
</evidence>
<dbReference type="Proteomes" id="UP000783287">
    <property type="component" value="Unassembled WGS sequence"/>
</dbReference>
<dbReference type="GO" id="GO:0009252">
    <property type="term" value="P:peptidoglycan biosynthetic process"/>
    <property type="evidence" value="ECO:0007669"/>
    <property type="project" value="UniProtKB-KW"/>
</dbReference>
<evidence type="ECO:0000256" key="4">
    <source>
        <dbReference type="ARBA" id="ARBA00022960"/>
    </source>
</evidence>
<feature type="transmembrane region" description="Helical" evidence="8">
    <location>
        <begin position="455"/>
        <end position="479"/>
    </location>
</feature>